<evidence type="ECO:0000256" key="3">
    <source>
        <dbReference type="ARBA" id="ARBA00022827"/>
    </source>
</evidence>
<keyword evidence="8" id="KW-1185">Reference proteome</keyword>
<evidence type="ECO:0000313" key="7">
    <source>
        <dbReference type="EMBL" id="MQY27638.1"/>
    </source>
</evidence>
<dbReference type="InterPro" id="IPR036188">
    <property type="entry name" value="FAD/NAD-bd_sf"/>
</dbReference>
<dbReference type="AlphaFoldDB" id="A0A7K0DPY2"/>
<dbReference type="EC" id="1.1.3.15" evidence="7"/>
<dbReference type="SUPFAM" id="SSF51905">
    <property type="entry name" value="FAD/NAD(P)-binding domain"/>
    <property type="match status" value="1"/>
</dbReference>
<evidence type="ECO:0000256" key="2">
    <source>
        <dbReference type="ARBA" id="ARBA00022630"/>
    </source>
</evidence>
<dbReference type="GO" id="GO:0047545">
    <property type="term" value="F:(S)-2-hydroxyglutarate dehydrogenase activity"/>
    <property type="evidence" value="ECO:0007669"/>
    <property type="project" value="TreeGrafter"/>
</dbReference>
<feature type="domain" description="FAD dependent oxidoreductase" evidence="6">
    <location>
        <begin position="29"/>
        <end position="415"/>
    </location>
</feature>
<dbReference type="InterPro" id="IPR006076">
    <property type="entry name" value="FAD-dep_OxRdtase"/>
</dbReference>
<dbReference type="EMBL" id="WEGI01000006">
    <property type="protein sequence ID" value="MQY27638.1"/>
    <property type="molecule type" value="Genomic_DNA"/>
</dbReference>
<dbReference type="GO" id="GO:0003973">
    <property type="term" value="F:(S)-2-hydroxy-acid oxidase activity"/>
    <property type="evidence" value="ECO:0007669"/>
    <property type="project" value="UniProtKB-EC"/>
</dbReference>
<evidence type="ECO:0000259" key="6">
    <source>
        <dbReference type="Pfam" id="PF01266"/>
    </source>
</evidence>
<dbReference type="Gene3D" id="3.30.9.10">
    <property type="entry name" value="D-Amino Acid Oxidase, subunit A, domain 2"/>
    <property type="match status" value="1"/>
</dbReference>
<protein>
    <submittedName>
        <fullName evidence="7">L-2-hydroxyglutarate oxidase LhgO</fullName>
        <ecNumber evidence="7">1.1.3.15</ecNumber>
    </submittedName>
</protein>
<dbReference type="Gene3D" id="3.50.50.60">
    <property type="entry name" value="FAD/NAD(P)-binding domain"/>
    <property type="match status" value="1"/>
</dbReference>
<organism evidence="7 8">
    <name type="scientific">Nocardia aurantia</name>
    <dbReference type="NCBI Taxonomy" id="2585199"/>
    <lineage>
        <taxon>Bacteria</taxon>
        <taxon>Bacillati</taxon>
        <taxon>Actinomycetota</taxon>
        <taxon>Actinomycetes</taxon>
        <taxon>Mycobacteriales</taxon>
        <taxon>Nocardiaceae</taxon>
        <taxon>Nocardia</taxon>
    </lineage>
</organism>
<keyword evidence="2" id="KW-0285">Flavoprotein</keyword>
<name>A0A7K0DPY2_9NOCA</name>
<gene>
    <name evidence="7" type="primary">lhgO</name>
    <name evidence="7" type="ORF">NRB56_32210</name>
</gene>
<dbReference type="NCBIfam" id="NF008726">
    <property type="entry name" value="PRK11728.1"/>
    <property type="match status" value="1"/>
</dbReference>
<evidence type="ECO:0000313" key="8">
    <source>
        <dbReference type="Proteomes" id="UP000431401"/>
    </source>
</evidence>
<comment type="similarity">
    <text evidence="5">Belongs to the L2HGDH family.</text>
</comment>
<keyword evidence="4 7" id="KW-0560">Oxidoreductase</keyword>
<dbReference type="GO" id="GO:0005737">
    <property type="term" value="C:cytoplasm"/>
    <property type="evidence" value="ECO:0007669"/>
    <property type="project" value="TreeGrafter"/>
</dbReference>
<dbReference type="PANTHER" id="PTHR43104:SF2">
    <property type="entry name" value="L-2-HYDROXYGLUTARATE DEHYDROGENASE, MITOCHONDRIAL"/>
    <property type="match status" value="1"/>
</dbReference>
<evidence type="ECO:0000256" key="5">
    <source>
        <dbReference type="ARBA" id="ARBA00037941"/>
    </source>
</evidence>
<sequence length="424" mass="45946">MSRPFRENPAESEKCGERGQRFMAEETIGIIGAGIVGLAIGRELTRRRPGARIVIVEKEDRVAVHQTGHNSGVVHAGIYYTPGSLKATLCSRGRDLLREYCAARELPYDEVGKLVVAIDEDDVARMDALADRAGANAVPGLRRVGAAEIREIEPHATGLAALYSPHTAITDYTRIAEAFAEDIRRAGGEVRLGFEVTGIRNVPNGLQIASATDVVHVNSLIVCAGLHSDAVAGLAGDTPGPRIIPFRGEYMLLKPEKEAMIRGLIYPVPDPRYPFLGVHFTRRVSGEVEVGPNAVLAYAREGYRRSTVSARDLAGIAAWPGFWRMARQHWLTGIREMYGSFSMRAYMKGARKYVPEIGVRDVVRGGAGVRAQALDADGSLVDDFRIHRLGPLTAVRNAPSPAATSCMAIAEYVVDVIDGKKIPA</sequence>
<accession>A0A7K0DPY2</accession>
<dbReference type="Proteomes" id="UP000431401">
    <property type="component" value="Unassembled WGS sequence"/>
</dbReference>
<reference evidence="7 8" key="1">
    <citation type="submission" date="2019-10" db="EMBL/GenBank/DDBJ databases">
        <title>Nocardia macrotermitis sp. nov. and Nocardia aurantia sp. nov., isolated from the gut of fungus growing-termite Macrotermes natalensis.</title>
        <authorList>
            <person name="Benndorf R."/>
            <person name="Schwitalla J."/>
            <person name="Martin K."/>
            <person name="De Beer W."/>
            <person name="Kaster A.-K."/>
            <person name="Vollmers J."/>
            <person name="Poulsen M."/>
            <person name="Beemelmanns C."/>
        </authorList>
    </citation>
    <scope>NUCLEOTIDE SEQUENCE [LARGE SCALE GENOMIC DNA]</scope>
    <source>
        <strain evidence="7 8">RB56</strain>
    </source>
</reference>
<comment type="cofactor">
    <cofactor evidence="1">
        <name>FAD</name>
        <dbReference type="ChEBI" id="CHEBI:57692"/>
    </cofactor>
</comment>
<dbReference type="Pfam" id="PF01266">
    <property type="entry name" value="DAO"/>
    <property type="match status" value="1"/>
</dbReference>
<evidence type="ECO:0000256" key="1">
    <source>
        <dbReference type="ARBA" id="ARBA00001974"/>
    </source>
</evidence>
<proteinExistence type="inferred from homology"/>
<keyword evidence="3" id="KW-0274">FAD</keyword>
<dbReference type="PANTHER" id="PTHR43104">
    <property type="entry name" value="L-2-HYDROXYGLUTARATE DEHYDROGENASE, MITOCHONDRIAL"/>
    <property type="match status" value="1"/>
</dbReference>
<comment type="caution">
    <text evidence="7">The sequence shown here is derived from an EMBL/GenBank/DDBJ whole genome shotgun (WGS) entry which is preliminary data.</text>
</comment>
<evidence type="ECO:0000256" key="4">
    <source>
        <dbReference type="ARBA" id="ARBA00023002"/>
    </source>
</evidence>